<dbReference type="InterPro" id="IPR014509">
    <property type="entry name" value="YjdF-like"/>
</dbReference>
<evidence type="ECO:0000313" key="3">
    <source>
        <dbReference type="Proteomes" id="UP001139011"/>
    </source>
</evidence>
<keyword evidence="3" id="KW-1185">Reference proteome</keyword>
<feature type="transmembrane region" description="Helical" evidence="1">
    <location>
        <begin position="123"/>
        <end position="143"/>
    </location>
</feature>
<feature type="transmembrane region" description="Helical" evidence="1">
    <location>
        <begin position="32"/>
        <end position="50"/>
    </location>
</feature>
<feature type="transmembrane region" description="Helical" evidence="1">
    <location>
        <begin position="94"/>
        <end position="111"/>
    </location>
</feature>
<dbReference type="AlphaFoldDB" id="A0A9X2BFR7"/>
<feature type="transmembrane region" description="Helical" evidence="1">
    <location>
        <begin position="62"/>
        <end position="82"/>
    </location>
</feature>
<feature type="transmembrane region" description="Helical" evidence="1">
    <location>
        <begin position="7"/>
        <end position="26"/>
    </location>
</feature>
<keyword evidence="1" id="KW-0812">Transmembrane</keyword>
<name>A0A9X2BFR7_9BACL</name>
<dbReference type="Pfam" id="PF09997">
    <property type="entry name" value="DUF2238"/>
    <property type="match status" value="1"/>
</dbReference>
<comment type="caution">
    <text evidence="2">The sequence shown here is derived from an EMBL/GenBank/DDBJ whole genome shotgun (WGS) entry which is preliminary data.</text>
</comment>
<protein>
    <submittedName>
        <fullName evidence="2">Membrane-spanning protein</fullName>
    </submittedName>
</protein>
<organism evidence="2 3">
    <name type="scientific">Fictibacillus marinisediminis</name>
    <dbReference type="NCBI Taxonomy" id="2878389"/>
    <lineage>
        <taxon>Bacteria</taxon>
        <taxon>Bacillati</taxon>
        <taxon>Bacillota</taxon>
        <taxon>Bacilli</taxon>
        <taxon>Bacillales</taxon>
        <taxon>Fictibacillaceae</taxon>
        <taxon>Fictibacillus</taxon>
    </lineage>
</organism>
<accession>A0A9X2BFR7</accession>
<proteinExistence type="predicted"/>
<dbReference type="RefSeq" id="WP_248254274.1">
    <property type="nucleotide sequence ID" value="NZ_JAIWJX010000002.1"/>
</dbReference>
<reference evidence="2" key="1">
    <citation type="submission" date="2021-09" db="EMBL/GenBank/DDBJ databases">
        <title>Genome analysis of Fictibacillus sp. KIGAM418 isolated from marine sediment.</title>
        <authorList>
            <person name="Seo M.-J."/>
            <person name="Cho E.-S."/>
            <person name="Hwang C.Y."/>
        </authorList>
    </citation>
    <scope>NUCLEOTIDE SEQUENCE</scope>
    <source>
        <strain evidence="2">KIGAM418</strain>
    </source>
</reference>
<keyword evidence="1" id="KW-0472">Membrane</keyword>
<dbReference type="EMBL" id="JAIWJX010000002">
    <property type="protein sequence ID" value="MCK6259060.1"/>
    <property type="molecule type" value="Genomic_DNA"/>
</dbReference>
<evidence type="ECO:0000313" key="2">
    <source>
        <dbReference type="EMBL" id="MCK6259060.1"/>
    </source>
</evidence>
<feature type="transmembrane region" description="Helical" evidence="1">
    <location>
        <begin position="163"/>
        <end position="183"/>
    </location>
</feature>
<sequence length="188" mass="21527">MRRKTIWVLSILFMIFMLVLFIVYLIKGDASRWQVALGGVAVGALPLLLLRLKRNPFNTALIIGYYVFLFCTTYLGSIASFYLHFKWWDSTLHLYKGVYVGFAAITLYHVLLPGRVRQEASPWLLFLFVFSLPVIATVFWEIYEFVGDQFLTHTMQRGGNKDTMLDIIAGTAGGLVVAVYAWVRRGRD</sequence>
<evidence type="ECO:0000256" key="1">
    <source>
        <dbReference type="SAM" id="Phobius"/>
    </source>
</evidence>
<keyword evidence="1" id="KW-1133">Transmembrane helix</keyword>
<dbReference type="Proteomes" id="UP001139011">
    <property type="component" value="Unassembled WGS sequence"/>
</dbReference>
<gene>
    <name evidence="2" type="ORF">LCY76_21040</name>
</gene>